<reference evidence="3" key="1">
    <citation type="submission" date="2014-09" db="EMBL/GenBank/DDBJ databases">
        <authorList>
            <person name="Sharma Rahul"/>
            <person name="Thines Marco"/>
        </authorList>
    </citation>
    <scope>NUCLEOTIDE SEQUENCE [LARGE SCALE GENOMIC DNA]</scope>
</reference>
<dbReference type="GeneID" id="36401121"/>
<sequence>MKLYQSLFAAALLLSRIEASFTIDNVQEKTDSDTPTVRIVRVHSPTMEERGNGPDIINEISVLTDKLAIELGTFQKHLKSSEKIVEDDREIKNLPEHARPIGTKLGSATDVRWWEMHIAVEKLQIDYNNRRQYLLNAIGQNEFTLENYHEQDGILRGDLDYDLRIIFAKSRYDVDCINRKDQFEKLREEIKSLALDGPRTSLDLLMDACTKLQIPPIDPNEKVSAEIFETSQYRVLYEFAERLARKKIDMLRRLNYRVDQIPESKNDVAFATLAEFRILRSDENALKTKKLL</sequence>
<organism evidence="2 3">
    <name type="scientific">Plasmopara halstedii</name>
    <name type="common">Downy mildew of sunflower</name>
    <dbReference type="NCBI Taxonomy" id="4781"/>
    <lineage>
        <taxon>Eukaryota</taxon>
        <taxon>Sar</taxon>
        <taxon>Stramenopiles</taxon>
        <taxon>Oomycota</taxon>
        <taxon>Peronosporomycetes</taxon>
        <taxon>Peronosporales</taxon>
        <taxon>Peronosporaceae</taxon>
        <taxon>Plasmopara</taxon>
    </lineage>
</organism>
<proteinExistence type="predicted"/>
<keyword evidence="3" id="KW-1185">Reference proteome</keyword>
<protein>
    <recommendedName>
        <fullName evidence="4">RxLR-like protein</fullName>
    </recommendedName>
</protein>
<evidence type="ECO:0000313" key="2">
    <source>
        <dbReference type="EMBL" id="CEG38024.1"/>
    </source>
</evidence>
<dbReference type="RefSeq" id="XP_024574393.1">
    <property type="nucleotide sequence ID" value="XM_024723414.1"/>
</dbReference>
<name>A0A0P1AAX2_PLAHL</name>
<evidence type="ECO:0008006" key="4">
    <source>
        <dbReference type="Google" id="ProtNLM"/>
    </source>
</evidence>
<dbReference type="EMBL" id="CCYD01000291">
    <property type="protein sequence ID" value="CEG38024.1"/>
    <property type="molecule type" value="Genomic_DNA"/>
</dbReference>
<accession>A0A0P1AAX2</accession>
<feature type="chain" id="PRO_5006058522" description="RxLR-like protein" evidence="1">
    <location>
        <begin position="20"/>
        <end position="292"/>
    </location>
</feature>
<evidence type="ECO:0000256" key="1">
    <source>
        <dbReference type="SAM" id="SignalP"/>
    </source>
</evidence>
<feature type="signal peptide" evidence="1">
    <location>
        <begin position="1"/>
        <end position="19"/>
    </location>
</feature>
<dbReference type="AlphaFoldDB" id="A0A0P1AAX2"/>
<keyword evidence="1" id="KW-0732">Signal</keyword>
<dbReference type="Proteomes" id="UP000054928">
    <property type="component" value="Unassembled WGS sequence"/>
</dbReference>
<evidence type="ECO:0000313" key="3">
    <source>
        <dbReference type="Proteomes" id="UP000054928"/>
    </source>
</evidence>